<dbReference type="STRING" id="78410.A0A0P7BP34"/>
<accession>A0A0P7BP34</accession>
<dbReference type="OrthoDB" id="5350192at2759"/>
<proteinExistence type="predicted"/>
<keyword evidence="4" id="KW-1185">Reference proteome</keyword>
<gene>
    <name evidence="3" type="ORF">AK830_g3488</name>
</gene>
<dbReference type="Proteomes" id="UP000050424">
    <property type="component" value="Unassembled WGS sequence"/>
</dbReference>
<evidence type="ECO:0000313" key="3">
    <source>
        <dbReference type="EMBL" id="KPM43111.1"/>
    </source>
</evidence>
<dbReference type="EMBL" id="LKCW01000038">
    <property type="protein sequence ID" value="KPM43111.1"/>
    <property type="molecule type" value="Genomic_DNA"/>
</dbReference>
<sequence>MSLKDRISSPLEAGTSILDAHHLPPNLLPALEWTSSRLARKSLHVTLVVARRDYQFPSVLPPLGSPGLSTPTTPHTPGLRFHFSAGPVSALKQLVRSGSYNGPTPTRSMEFSRSAMASPAPVPAKLDVSVSSPRMRWPLSPSTPLSPPPMTPCTASTTTTDTMSSMMSASSFGMRLIHAAGLPPKAERALRSTLDKAEKKFRIGPEWLSPAVSPTACGLTNQLVHSSIIQNEVLFCSEGLTLVSLDRLYSLKSALSSYSKTRSHLRLEDAVDELRRIILANNGEKVTKSDILRSYDWLSVSNSALVDLDRMYRRAYGGPEKLGGISGMAGFFEPVIKPSSYFDSDDSDDSDDDEVETEMIELVLPTKTNVLPTTPSPKPPLLKLQTSFGPQKEKPALQVAQKDMAKVVEEEEEDGDRTARPTDRLLFTMHAWNTTGGTIDQVLSAHPISPTVFSPGVMSPNLLSPDQPTEFGPTTPNGYDDISPTTRGEWGFLMVDDAFQSGRTVAVETF</sequence>
<feature type="domain" description="DUF7582" evidence="2">
    <location>
        <begin position="165"/>
        <end position="317"/>
    </location>
</feature>
<dbReference type="AlphaFoldDB" id="A0A0P7BP34"/>
<dbReference type="InterPro" id="IPR056004">
    <property type="entry name" value="DUF7582"/>
</dbReference>
<evidence type="ECO:0000256" key="1">
    <source>
        <dbReference type="SAM" id="MobiDB-lite"/>
    </source>
</evidence>
<comment type="caution">
    <text evidence="3">The sequence shown here is derived from an EMBL/GenBank/DDBJ whole genome shotgun (WGS) entry which is preliminary data.</text>
</comment>
<feature type="region of interest" description="Disordered" evidence="1">
    <location>
        <begin position="133"/>
        <end position="159"/>
    </location>
</feature>
<name>A0A0P7BP34_9HYPO</name>
<reference evidence="3 4" key="1">
    <citation type="submission" date="2015-09" db="EMBL/GenBank/DDBJ databases">
        <title>Draft genome of a European isolate of the apple canker pathogen Neonectria ditissima.</title>
        <authorList>
            <person name="Gomez-Cortecero A."/>
            <person name="Harrison R.J."/>
            <person name="Armitage A.D."/>
        </authorList>
    </citation>
    <scope>NUCLEOTIDE SEQUENCE [LARGE SCALE GENOMIC DNA]</scope>
    <source>
        <strain evidence="3 4">R09/05</strain>
    </source>
</reference>
<organism evidence="3 4">
    <name type="scientific">Neonectria ditissima</name>
    <dbReference type="NCBI Taxonomy" id="78410"/>
    <lineage>
        <taxon>Eukaryota</taxon>
        <taxon>Fungi</taxon>
        <taxon>Dikarya</taxon>
        <taxon>Ascomycota</taxon>
        <taxon>Pezizomycotina</taxon>
        <taxon>Sordariomycetes</taxon>
        <taxon>Hypocreomycetidae</taxon>
        <taxon>Hypocreales</taxon>
        <taxon>Nectriaceae</taxon>
        <taxon>Neonectria</taxon>
    </lineage>
</organism>
<evidence type="ECO:0000259" key="2">
    <source>
        <dbReference type="Pfam" id="PF24483"/>
    </source>
</evidence>
<protein>
    <recommendedName>
        <fullName evidence="2">DUF7582 domain-containing protein</fullName>
    </recommendedName>
</protein>
<evidence type="ECO:0000313" key="4">
    <source>
        <dbReference type="Proteomes" id="UP000050424"/>
    </source>
</evidence>
<dbReference type="Pfam" id="PF24483">
    <property type="entry name" value="DUF7582"/>
    <property type="match status" value="1"/>
</dbReference>